<comment type="caution">
    <text evidence="5">The sequence shown here is derived from an EMBL/GenBank/DDBJ whole genome shotgun (WGS) entry which is preliminary data.</text>
</comment>
<comment type="cofactor">
    <cofactor evidence="1">
        <name>Mg(2+)</name>
        <dbReference type="ChEBI" id="CHEBI:18420"/>
    </cofactor>
</comment>
<proteinExistence type="predicted"/>
<name>A0A853FU40_9BURK</name>
<evidence type="ECO:0000256" key="3">
    <source>
        <dbReference type="ARBA" id="ARBA00022842"/>
    </source>
</evidence>
<dbReference type="SUPFAM" id="SSF54826">
    <property type="entry name" value="Enolase N-terminal domain-like"/>
    <property type="match status" value="1"/>
</dbReference>
<reference evidence="5 6" key="1">
    <citation type="submission" date="2020-07" db="EMBL/GenBank/DDBJ databases">
        <title>Taxonomic revisions and descriptions of new bacterial species based on genomic comparisons in the high-G+C-content subgroup of the family Alcaligenaceae.</title>
        <authorList>
            <person name="Szabo A."/>
            <person name="Felfoldi T."/>
        </authorList>
    </citation>
    <scope>NUCLEOTIDE SEQUENCE [LARGE SCALE GENOMIC DNA]</scope>
    <source>
        <strain evidence="5 6">LMG 24012</strain>
    </source>
</reference>
<dbReference type="InterPro" id="IPR036849">
    <property type="entry name" value="Enolase-like_C_sf"/>
</dbReference>
<gene>
    <name evidence="5" type="ORF">H0A72_09055</name>
</gene>
<evidence type="ECO:0000313" key="5">
    <source>
        <dbReference type="EMBL" id="NYT49455.1"/>
    </source>
</evidence>
<dbReference type="Pfam" id="PF13378">
    <property type="entry name" value="MR_MLE_C"/>
    <property type="match status" value="1"/>
</dbReference>
<keyword evidence="3" id="KW-0460">Magnesium</keyword>
<protein>
    <submittedName>
        <fullName evidence="5">Mandelate racemase/muconate lactonizing enzyme family protein</fullName>
    </submittedName>
</protein>
<evidence type="ECO:0000256" key="1">
    <source>
        <dbReference type="ARBA" id="ARBA00001946"/>
    </source>
</evidence>
<dbReference type="Pfam" id="PF02746">
    <property type="entry name" value="MR_MLE_N"/>
    <property type="match status" value="1"/>
</dbReference>
<keyword evidence="2" id="KW-0479">Metal-binding</keyword>
<feature type="domain" description="Mandelate racemase/muconate lactonizing enzyme C-terminal" evidence="4">
    <location>
        <begin position="148"/>
        <end position="244"/>
    </location>
</feature>
<evidence type="ECO:0000256" key="2">
    <source>
        <dbReference type="ARBA" id="ARBA00022723"/>
    </source>
</evidence>
<dbReference type="SUPFAM" id="SSF51604">
    <property type="entry name" value="Enolase C-terminal domain-like"/>
    <property type="match status" value="1"/>
</dbReference>
<keyword evidence="6" id="KW-1185">Reference proteome</keyword>
<dbReference type="Gene3D" id="3.20.20.120">
    <property type="entry name" value="Enolase-like C-terminal domain"/>
    <property type="match status" value="1"/>
</dbReference>
<dbReference type="EMBL" id="JACCEM010000004">
    <property type="protein sequence ID" value="NYT49455.1"/>
    <property type="molecule type" value="Genomic_DNA"/>
</dbReference>
<organism evidence="5 6">
    <name type="scientific">Parapusillimonas granuli</name>
    <dbReference type="NCBI Taxonomy" id="380911"/>
    <lineage>
        <taxon>Bacteria</taxon>
        <taxon>Pseudomonadati</taxon>
        <taxon>Pseudomonadota</taxon>
        <taxon>Betaproteobacteria</taxon>
        <taxon>Burkholderiales</taxon>
        <taxon>Alcaligenaceae</taxon>
        <taxon>Parapusillimonas</taxon>
    </lineage>
</organism>
<dbReference type="PANTHER" id="PTHR13794:SF58">
    <property type="entry name" value="MITOCHONDRIAL ENOLASE SUPERFAMILY MEMBER 1"/>
    <property type="match status" value="1"/>
</dbReference>
<dbReference type="CDD" id="cd03316">
    <property type="entry name" value="MR_like"/>
    <property type="match status" value="1"/>
</dbReference>
<sequence>MRIRDLRAYPVSVPVPAGSGVTLGVGRAVKRDAVIVKVTTDCGLVGYGESHHGRAHTTIAHFINTALRDMALGHDAGDTVGIWRRIYERQVRGMGLGAACVLAMSGLDMALWDIRGKAAGLPLYRLLGGSSRPLAAYAGGVALGWQEPDSLVQEASGHVERGYTAIKLRIGDRVERDLARVAAVRKALGDGVRIMTDAMMAYSLEDAARAMPALDELNVGWLEEPFAPHDYRSYELARPFGKLPFAAGENHYTRFEFTRLIDDRVVSVLQPDLSKAGGLTECLRIAAMASAYHLPVHPHISMTGINMAATVHFLCAVDNPGYFEADASRNNLLRDELVHAPYALDGNGCVRPLEAPGIGVEVDEEFLLKHPPIEGPAYVQ</sequence>
<dbReference type="SMART" id="SM00922">
    <property type="entry name" value="MR_MLE"/>
    <property type="match status" value="1"/>
</dbReference>
<dbReference type="GO" id="GO:0016052">
    <property type="term" value="P:carbohydrate catabolic process"/>
    <property type="evidence" value="ECO:0007669"/>
    <property type="project" value="TreeGrafter"/>
</dbReference>
<dbReference type="Proteomes" id="UP000559809">
    <property type="component" value="Unassembled WGS sequence"/>
</dbReference>
<evidence type="ECO:0000259" key="4">
    <source>
        <dbReference type="SMART" id="SM00922"/>
    </source>
</evidence>
<accession>A0A853FU40</accession>
<dbReference type="GO" id="GO:0000287">
    <property type="term" value="F:magnesium ion binding"/>
    <property type="evidence" value="ECO:0007669"/>
    <property type="project" value="TreeGrafter"/>
</dbReference>
<dbReference type="InterPro" id="IPR018110">
    <property type="entry name" value="Mandel_Rmase/mucon_lact_enz_CS"/>
</dbReference>
<dbReference type="SFLD" id="SFLDS00001">
    <property type="entry name" value="Enolase"/>
    <property type="match status" value="1"/>
</dbReference>
<dbReference type="InterPro" id="IPR029017">
    <property type="entry name" value="Enolase-like_N"/>
</dbReference>
<dbReference type="InterPro" id="IPR046945">
    <property type="entry name" value="RHMD-like"/>
</dbReference>
<dbReference type="GO" id="GO:0009063">
    <property type="term" value="P:amino acid catabolic process"/>
    <property type="evidence" value="ECO:0007669"/>
    <property type="project" value="InterPro"/>
</dbReference>
<dbReference type="PANTHER" id="PTHR13794">
    <property type="entry name" value="ENOLASE SUPERFAMILY, MANDELATE RACEMASE"/>
    <property type="match status" value="1"/>
</dbReference>
<dbReference type="InterPro" id="IPR029065">
    <property type="entry name" value="Enolase_C-like"/>
</dbReference>
<dbReference type="AlphaFoldDB" id="A0A853FU40"/>
<dbReference type="SFLD" id="SFLDG00179">
    <property type="entry name" value="mandelate_racemase"/>
    <property type="match status" value="1"/>
</dbReference>
<dbReference type="InterPro" id="IPR013342">
    <property type="entry name" value="Mandelate_racemase_C"/>
</dbReference>
<dbReference type="Gene3D" id="3.30.390.10">
    <property type="entry name" value="Enolase-like, N-terminal domain"/>
    <property type="match status" value="1"/>
</dbReference>
<dbReference type="InterPro" id="IPR013341">
    <property type="entry name" value="Mandelate_racemase_N_dom"/>
</dbReference>
<dbReference type="PROSITE" id="PS00908">
    <property type="entry name" value="MR_MLE_1"/>
    <property type="match status" value="1"/>
</dbReference>
<evidence type="ECO:0000313" key="6">
    <source>
        <dbReference type="Proteomes" id="UP000559809"/>
    </source>
</evidence>
<dbReference type="GO" id="GO:0016836">
    <property type="term" value="F:hydro-lyase activity"/>
    <property type="evidence" value="ECO:0007669"/>
    <property type="project" value="TreeGrafter"/>
</dbReference>